<comment type="similarity">
    <text evidence="1">Belongs to the AB hydrolase superfamily.</text>
</comment>
<dbReference type="SUPFAM" id="SSF53474">
    <property type="entry name" value="alpha/beta-Hydrolases"/>
    <property type="match status" value="1"/>
</dbReference>
<evidence type="ECO:0000313" key="4">
    <source>
        <dbReference type="Proteomes" id="UP000218505"/>
    </source>
</evidence>
<dbReference type="InterPro" id="IPR000073">
    <property type="entry name" value="AB_hydrolase_1"/>
</dbReference>
<accession>A0A290Z834</accession>
<evidence type="ECO:0000256" key="1">
    <source>
        <dbReference type="ARBA" id="ARBA00008645"/>
    </source>
</evidence>
<organism evidence="3 4">
    <name type="scientific">Actinosynnema pretiosum</name>
    <dbReference type="NCBI Taxonomy" id="42197"/>
    <lineage>
        <taxon>Bacteria</taxon>
        <taxon>Bacillati</taxon>
        <taxon>Actinomycetota</taxon>
        <taxon>Actinomycetes</taxon>
        <taxon>Pseudonocardiales</taxon>
        <taxon>Pseudonocardiaceae</taxon>
        <taxon>Actinosynnema</taxon>
    </lineage>
</organism>
<feature type="domain" description="AB hydrolase-1" evidence="2">
    <location>
        <begin position="20"/>
        <end position="257"/>
    </location>
</feature>
<protein>
    <submittedName>
        <fullName evidence="3">Alpha/beta hydrolase</fullName>
    </submittedName>
</protein>
<dbReference type="KEGG" id="apre:CNX65_19220"/>
<keyword evidence="4" id="KW-1185">Reference proteome</keyword>
<dbReference type="InterPro" id="IPR029058">
    <property type="entry name" value="AB_hydrolase_fold"/>
</dbReference>
<dbReference type="RefSeq" id="WP_096494979.1">
    <property type="nucleotide sequence ID" value="NZ_CP023445.1"/>
</dbReference>
<evidence type="ECO:0000313" key="3">
    <source>
        <dbReference type="EMBL" id="ATE55156.1"/>
    </source>
</evidence>
<dbReference type="Gene3D" id="3.40.50.1820">
    <property type="entry name" value="alpha/beta hydrolase"/>
    <property type="match status" value="1"/>
</dbReference>
<name>A0A290Z834_9PSEU</name>
<dbReference type="AlphaFoldDB" id="A0A290Z834"/>
<dbReference type="Proteomes" id="UP000218505">
    <property type="component" value="Chromosome"/>
</dbReference>
<reference evidence="3" key="1">
    <citation type="submission" date="2017-09" db="EMBL/GenBank/DDBJ databases">
        <title>Complete Genome Sequence of ansamitocin-producing Bacterium Actinosynnema pretiosum X47.</title>
        <authorList>
            <person name="Cao G."/>
            <person name="Zong G."/>
            <person name="Zhong C."/>
            <person name="Fu J."/>
        </authorList>
    </citation>
    <scope>NUCLEOTIDE SEQUENCE [LARGE SCALE GENOMIC DNA]</scope>
    <source>
        <strain evidence="3">X47</strain>
    </source>
</reference>
<dbReference type="PANTHER" id="PTHR43039">
    <property type="entry name" value="ESTERASE-RELATED"/>
    <property type="match status" value="1"/>
</dbReference>
<gene>
    <name evidence="3" type="ORF">CNX65_19220</name>
</gene>
<dbReference type="Pfam" id="PF12697">
    <property type="entry name" value="Abhydrolase_6"/>
    <property type="match status" value="1"/>
</dbReference>
<proteinExistence type="inferred from homology"/>
<keyword evidence="3" id="KW-0378">Hydrolase</keyword>
<dbReference type="GO" id="GO:0016787">
    <property type="term" value="F:hydrolase activity"/>
    <property type="evidence" value="ECO:0007669"/>
    <property type="project" value="UniProtKB-KW"/>
</dbReference>
<sequence>MNIRSRNNVLVTGSPTGRPVVFSHGFGCDQNMWRLVTPAFEDEHPVVLFDHVGAGKSDLTAYRRDKYDSLEGYASDVLEVLADLDLRDAVFVGHSVSAMIGVLAANRDPSRFGALVLVCPSPRYVDDGDYRGGFSPADIEELLESLDSNYLGWSAAMAPAIMGVPDRPELGEELTESFCRTDPAIARHFARVTFTSDNRADLPAVSVPTLVLQSRNDVIAGQRIGAYVRDSIPGARMVLLDATGHCPNLSAPEATTDAIRGFLAEQPGRSQP</sequence>
<dbReference type="EMBL" id="CP023445">
    <property type="protein sequence ID" value="ATE55156.1"/>
    <property type="molecule type" value="Genomic_DNA"/>
</dbReference>
<evidence type="ECO:0000259" key="2">
    <source>
        <dbReference type="Pfam" id="PF12697"/>
    </source>
</evidence>